<evidence type="ECO:0000313" key="1">
    <source>
        <dbReference type="EMBL" id="KAI3729823.1"/>
    </source>
</evidence>
<dbReference type="Proteomes" id="UP001055879">
    <property type="component" value="Linkage Group LG05"/>
</dbReference>
<keyword evidence="2" id="KW-1185">Reference proteome</keyword>
<name>A0ACB9C6G7_ARCLA</name>
<accession>A0ACB9C6G7</accession>
<evidence type="ECO:0000313" key="2">
    <source>
        <dbReference type="Proteomes" id="UP001055879"/>
    </source>
</evidence>
<dbReference type="EMBL" id="CM042051">
    <property type="protein sequence ID" value="KAI3729823.1"/>
    <property type="molecule type" value="Genomic_DNA"/>
</dbReference>
<sequence>MSFIVGRLVAGKEGAYFLQESKHVVSRLVERTNKPTVAATNRPPIHQTLDNEADILPEILKHSLPSRIFQPPSDSTLTTGRKEGRLVEIKNLTGNGCDTFSTSVTR</sequence>
<protein>
    <submittedName>
        <fullName evidence="1">Uncharacterized protein</fullName>
    </submittedName>
</protein>
<gene>
    <name evidence="1" type="ORF">L6452_18493</name>
</gene>
<proteinExistence type="predicted"/>
<reference evidence="2" key="1">
    <citation type="journal article" date="2022" name="Mol. Ecol. Resour.">
        <title>The genomes of chicory, endive, great burdock and yacon provide insights into Asteraceae palaeo-polyploidization history and plant inulin production.</title>
        <authorList>
            <person name="Fan W."/>
            <person name="Wang S."/>
            <person name="Wang H."/>
            <person name="Wang A."/>
            <person name="Jiang F."/>
            <person name="Liu H."/>
            <person name="Zhao H."/>
            <person name="Xu D."/>
            <person name="Zhang Y."/>
        </authorList>
    </citation>
    <scope>NUCLEOTIDE SEQUENCE [LARGE SCALE GENOMIC DNA]</scope>
    <source>
        <strain evidence="2">cv. Niubang</strain>
    </source>
</reference>
<reference evidence="1 2" key="2">
    <citation type="journal article" date="2022" name="Mol. Ecol. Resour.">
        <title>The genomes of chicory, endive, great burdock and yacon provide insights into Asteraceae paleo-polyploidization history and plant inulin production.</title>
        <authorList>
            <person name="Fan W."/>
            <person name="Wang S."/>
            <person name="Wang H."/>
            <person name="Wang A."/>
            <person name="Jiang F."/>
            <person name="Liu H."/>
            <person name="Zhao H."/>
            <person name="Xu D."/>
            <person name="Zhang Y."/>
        </authorList>
    </citation>
    <scope>NUCLEOTIDE SEQUENCE [LARGE SCALE GENOMIC DNA]</scope>
    <source>
        <strain evidence="2">cv. Niubang</strain>
    </source>
</reference>
<comment type="caution">
    <text evidence="1">The sequence shown here is derived from an EMBL/GenBank/DDBJ whole genome shotgun (WGS) entry which is preliminary data.</text>
</comment>
<organism evidence="1 2">
    <name type="scientific">Arctium lappa</name>
    <name type="common">Greater burdock</name>
    <name type="synonym">Lappa major</name>
    <dbReference type="NCBI Taxonomy" id="4217"/>
    <lineage>
        <taxon>Eukaryota</taxon>
        <taxon>Viridiplantae</taxon>
        <taxon>Streptophyta</taxon>
        <taxon>Embryophyta</taxon>
        <taxon>Tracheophyta</taxon>
        <taxon>Spermatophyta</taxon>
        <taxon>Magnoliopsida</taxon>
        <taxon>eudicotyledons</taxon>
        <taxon>Gunneridae</taxon>
        <taxon>Pentapetalae</taxon>
        <taxon>asterids</taxon>
        <taxon>campanulids</taxon>
        <taxon>Asterales</taxon>
        <taxon>Asteraceae</taxon>
        <taxon>Carduoideae</taxon>
        <taxon>Cardueae</taxon>
        <taxon>Arctiinae</taxon>
        <taxon>Arctium</taxon>
    </lineage>
</organism>